<reference evidence="10" key="1">
    <citation type="submission" date="2025-08" db="UniProtKB">
        <authorList>
            <consortium name="RefSeq"/>
        </authorList>
    </citation>
    <scope>IDENTIFICATION</scope>
</reference>
<evidence type="ECO:0000256" key="3">
    <source>
        <dbReference type="ARBA" id="ARBA00012515"/>
    </source>
</evidence>
<dbReference type="CDD" id="cd00959">
    <property type="entry name" value="DeoC"/>
    <property type="match status" value="1"/>
</dbReference>
<keyword evidence="4" id="KW-0456">Lyase</keyword>
<evidence type="ECO:0000313" key="10">
    <source>
        <dbReference type="RefSeq" id="XP_013177680.1"/>
    </source>
</evidence>
<sequence>MIGDCNKTLPMSTIPERFLKNVYVNKNAVEKQIRCILNDYPVVENETMKPWLLRVISVIDLTTLSGDDTRSNVVRLCQKAANPIKQDILNKLGIDNNKLTTAAVCVYPARVPDAYDIIKQMGLTDTIQIASVATGFPSGLYPLQSRLQEITFAVSKGATEIDVVLDRSLVLTGKWDELYNEVVQMRQACGAAHLKVILGVGELGSYRNVYKASLISMLAGADFIKTSTGKEVVNATLPVGLVMCRAIRYFYQLTGVKVGLKPAGGIKTARDAINWLVLVYTELGPEWITPDLFRIGASSLLDVVVKSLDDCTKLIPKM</sequence>
<dbReference type="SUPFAM" id="SSF51569">
    <property type="entry name" value="Aldolase"/>
    <property type="match status" value="1"/>
</dbReference>
<dbReference type="GO" id="GO:0009264">
    <property type="term" value="P:deoxyribonucleotide catabolic process"/>
    <property type="evidence" value="ECO:0007669"/>
    <property type="project" value="InterPro"/>
</dbReference>
<dbReference type="GO" id="GO:0016052">
    <property type="term" value="P:carbohydrate catabolic process"/>
    <property type="evidence" value="ECO:0007669"/>
    <property type="project" value="TreeGrafter"/>
</dbReference>
<evidence type="ECO:0000256" key="1">
    <source>
        <dbReference type="ARBA" id="ARBA00004816"/>
    </source>
</evidence>
<feature type="active site" description="Schiff-base intermediate with acetaldehyde" evidence="9">
    <location>
        <position position="225"/>
    </location>
</feature>
<proteinExistence type="inferred from homology"/>
<evidence type="ECO:0000256" key="4">
    <source>
        <dbReference type="ARBA" id="ARBA00023239"/>
    </source>
</evidence>
<evidence type="ECO:0000256" key="2">
    <source>
        <dbReference type="ARBA" id="ARBA00009473"/>
    </source>
</evidence>
<evidence type="ECO:0000256" key="7">
    <source>
        <dbReference type="ARBA" id="ARBA00032755"/>
    </source>
</evidence>
<dbReference type="GeneID" id="106125141"/>
<evidence type="ECO:0000256" key="9">
    <source>
        <dbReference type="PIRSR" id="PIRSR001357-50"/>
    </source>
</evidence>
<accession>A0AAJ6ZR57</accession>
<dbReference type="KEGG" id="pxu:106125141"/>
<dbReference type="InterPro" id="IPR002915">
    <property type="entry name" value="DeoC/FbaB/LacD_aldolase"/>
</dbReference>
<dbReference type="InterPro" id="IPR013785">
    <property type="entry name" value="Aldolase_TIM"/>
</dbReference>
<evidence type="ECO:0000256" key="8">
    <source>
        <dbReference type="ARBA" id="ARBA00048791"/>
    </source>
</evidence>
<dbReference type="GO" id="GO:0004139">
    <property type="term" value="F:deoxyribose-phosphate aldolase activity"/>
    <property type="evidence" value="ECO:0007669"/>
    <property type="project" value="UniProtKB-EC"/>
</dbReference>
<dbReference type="PANTHER" id="PTHR10889">
    <property type="entry name" value="DEOXYRIBOSE-PHOSPHATE ALDOLASE"/>
    <property type="match status" value="1"/>
</dbReference>
<protein>
    <recommendedName>
        <fullName evidence="3">deoxyribose-phosphate aldolase</fullName>
        <ecNumber evidence="3">4.1.2.4</ecNumber>
    </recommendedName>
    <alternativeName>
        <fullName evidence="7">2-deoxy-D-ribose 5-phosphate aldolase</fullName>
    </alternativeName>
    <alternativeName>
        <fullName evidence="6">Phosphodeoxyriboaldolase</fullName>
    </alternativeName>
</protein>
<evidence type="ECO:0000256" key="5">
    <source>
        <dbReference type="ARBA" id="ARBA00023270"/>
    </source>
</evidence>
<dbReference type="AlphaFoldDB" id="A0AAJ6ZR57"/>
<feature type="active site" description="Proton donor/acceptor" evidence="9">
    <location>
        <position position="261"/>
    </location>
</feature>
<organism evidence="10">
    <name type="scientific">Papilio xuthus</name>
    <name type="common">Asian swallowtail butterfly</name>
    <dbReference type="NCBI Taxonomy" id="66420"/>
    <lineage>
        <taxon>Eukaryota</taxon>
        <taxon>Metazoa</taxon>
        <taxon>Ecdysozoa</taxon>
        <taxon>Arthropoda</taxon>
        <taxon>Hexapoda</taxon>
        <taxon>Insecta</taxon>
        <taxon>Pterygota</taxon>
        <taxon>Neoptera</taxon>
        <taxon>Endopterygota</taxon>
        <taxon>Lepidoptera</taxon>
        <taxon>Glossata</taxon>
        <taxon>Ditrysia</taxon>
        <taxon>Papilionoidea</taxon>
        <taxon>Papilionidae</taxon>
        <taxon>Papilioninae</taxon>
        <taxon>Papilio</taxon>
    </lineage>
</organism>
<dbReference type="Proteomes" id="UP000694872">
    <property type="component" value="Unplaced"/>
</dbReference>
<dbReference type="PANTHER" id="PTHR10889:SF3">
    <property type="entry name" value="DEOXYRIBOSE-PHOSPHATE ALDOLASE"/>
    <property type="match status" value="1"/>
</dbReference>
<dbReference type="EC" id="4.1.2.4" evidence="3"/>
<comment type="pathway">
    <text evidence="1">Carbohydrate degradation; 2-deoxy-D-ribose 1-phosphate degradation; D-glyceraldehyde 3-phosphate and acetaldehyde from 2-deoxy-alpha-D-ribose 1-phosphate: step 2/2.</text>
</comment>
<evidence type="ECO:0000256" key="6">
    <source>
        <dbReference type="ARBA" id="ARBA00031814"/>
    </source>
</evidence>
<dbReference type="RefSeq" id="XP_013177680.1">
    <property type="nucleotide sequence ID" value="XM_013322226.1"/>
</dbReference>
<dbReference type="NCBIfam" id="TIGR00126">
    <property type="entry name" value="deoC"/>
    <property type="match status" value="1"/>
</dbReference>
<comment type="catalytic activity">
    <reaction evidence="8">
        <text>2-deoxy-D-ribose 5-phosphate = D-glyceraldehyde 3-phosphate + acetaldehyde</text>
        <dbReference type="Rhea" id="RHEA:12821"/>
        <dbReference type="ChEBI" id="CHEBI:15343"/>
        <dbReference type="ChEBI" id="CHEBI:59776"/>
        <dbReference type="ChEBI" id="CHEBI:62877"/>
        <dbReference type="EC" id="4.1.2.4"/>
    </reaction>
</comment>
<dbReference type="InterPro" id="IPR011343">
    <property type="entry name" value="DeoC"/>
</dbReference>
<gene>
    <name evidence="10" type="primary">LOC106125141</name>
</gene>
<dbReference type="GO" id="GO:0005737">
    <property type="term" value="C:cytoplasm"/>
    <property type="evidence" value="ECO:0007669"/>
    <property type="project" value="InterPro"/>
</dbReference>
<comment type="similarity">
    <text evidence="2">Belongs to the DeoC/FbaB aldolase family. DeoC type 2 subfamily.</text>
</comment>
<dbReference type="SMART" id="SM01133">
    <property type="entry name" value="DeoC"/>
    <property type="match status" value="1"/>
</dbReference>
<dbReference type="Gene3D" id="3.20.20.70">
    <property type="entry name" value="Aldolase class I"/>
    <property type="match status" value="1"/>
</dbReference>
<keyword evidence="5 9" id="KW-0704">Schiff base</keyword>
<dbReference type="PIRSF" id="PIRSF001357">
    <property type="entry name" value="DeoC"/>
    <property type="match status" value="1"/>
</dbReference>
<dbReference type="FunFam" id="3.20.20.70:FF:000106">
    <property type="entry name" value="Deoxyribose-phosphate aldolase"/>
    <property type="match status" value="1"/>
</dbReference>
<dbReference type="Pfam" id="PF01791">
    <property type="entry name" value="DeoC"/>
    <property type="match status" value="1"/>
</dbReference>
<name>A0AAJ6ZR57_PAPXU</name>
<dbReference type="CTD" id="51071"/>